<evidence type="ECO:0000256" key="2">
    <source>
        <dbReference type="ARBA" id="ARBA00022803"/>
    </source>
</evidence>
<dbReference type="PANTHER" id="PTHR45641:SF19">
    <property type="entry name" value="NEPHROCYSTIN-3"/>
    <property type="match status" value="1"/>
</dbReference>
<evidence type="ECO:0000313" key="7">
    <source>
        <dbReference type="Proteomes" id="UP000663866"/>
    </source>
</evidence>
<feature type="repeat" description="TPR" evidence="3">
    <location>
        <begin position="21"/>
        <end position="54"/>
    </location>
</feature>
<accession>A0A816L8D4</accession>
<dbReference type="Pfam" id="PF13181">
    <property type="entry name" value="TPR_8"/>
    <property type="match status" value="1"/>
</dbReference>
<evidence type="ECO:0000313" key="4">
    <source>
        <dbReference type="EMBL" id="CAF1932621.1"/>
    </source>
</evidence>
<organism evidence="4 6">
    <name type="scientific">Rotaria magnacalcarata</name>
    <dbReference type="NCBI Taxonomy" id="392030"/>
    <lineage>
        <taxon>Eukaryota</taxon>
        <taxon>Metazoa</taxon>
        <taxon>Spiralia</taxon>
        <taxon>Gnathifera</taxon>
        <taxon>Rotifera</taxon>
        <taxon>Eurotatoria</taxon>
        <taxon>Bdelloidea</taxon>
        <taxon>Philodinida</taxon>
        <taxon>Philodinidae</taxon>
        <taxon>Rotaria</taxon>
    </lineage>
</organism>
<reference evidence="4" key="1">
    <citation type="submission" date="2021-02" db="EMBL/GenBank/DDBJ databases">
        <authorList>
            <person name="Nowell W R."/>
        </authorList>
    </citation>
    <scope>NUCLEOTIDE SEQUENCE</scope>
</reference>
<comment type="caution">
    <text evidence="4">The sequence shown here is derived from an EMBL/GenBank/DDBJ whole genome shotgun (WGS) entry which is preliminary data.</text>
</comment>
<dbReference type="AlphaFoldDB" id="A0A816L8D4"/>
<name>A0A816L8D4_9BILA</name>
<dbReference type="Pfam" id="PF01535">
    <property type="entry name" value="PPR"/>
    <property type="match status" value="1"/>
</dbReference>
<dbReference type="InterPro" id="IPR002885">
    <property type="entry name" value="PPR_rpt"/>
</dbReference>
<dbReference type="Proteomes" id="UP000663866">
    <property type="component" value="Unassembled WGS sequence"/>
</dbReference>
<gene>
    <name evidence="5" type="ORF">OVN521_LOCUS14660</name>
    <name evidence="4" type="ORF">WKI299_LOCUS804</name>
</gene>
<evidence type="ECO:0008006" key="8">
    <source>
        <dbReference type="Google" id="ProtNLM"/>
    </source>
</evidence>
<evidence type="ECO:0000256" key="1">
    <source>
        <dbReference type="ARBA" id="ARBA00022737"/>
    </source>
</evidence>
<dbReference type="Pfam" id="PF13374">
    <property type="entry name" value="TPR_10"/>
    <property type="match status" value="1"/>
</dbReference>
<dbReference type="SMART" id="SM00028">
    <property type="entry name" value="TPR"/>
    <property type="match status" value="4"/>
</dbReference>
<dbReference type="Proteomes" id="UP000663856">
    <property type="component" value="Unassembled WGS sequence"/>
</dbReference>
<dbReference type="SUPFAM" id="SSF48452">
    <property type="entry name" value="TPR-like"/>
    <property type="match status" value="1"/>
</dbReference>
<dbReference type="InterPro" id="IPR019734">
    <property type="entry name" value="TPR_rpt"/>
</dbReference>
<evidence type="ECO:0000256" key="3">
    <source>
        <dbReference type="PROSITE-ProRule" id="PRU00339"/>
    </source>
</evidence>
<keyword evidence="7" id="KW-1185">Reference proteome</keyword>
<dbReference type="PANTHER" id="PTHR45641">
    <property type="entry name" value="TETRATRICOPEPTIDE REPEAT PROTEIN (AFU_ORTHOLOGUE AFUA_6G03870)"/>
    <property type="match status" value="1"/>
</dbReference>
<keyword evidence="2 3" id="KW-0802">TPR repeat</keyword>
<dbReference type="EMBL" id="CAJNRF010000048">
    <property type="protein sequence ID" value="CAF1932621.1"/>
    <property type="molecule type" value="Genomic_DNA"/>
</dbReference>
<dbReference type="InterPro" id="IPR011990">
    <property type="entry name" value="TPR-like_helical_dom_sf"/>
</dbReference>
<evidence type="ECO:0000313" key="5">
    <source>
        <dbReference type="EMBL" id="CAF3994076.1"/>
    </source>
</evidence>
<evidence type="ECO:0000313" key="6">
    <source>
        <dbReference type="Proteomes" id="UP000663856"/>
    </source>
</evidence>
<dbReference type="EMBL" id="CAJOBG010002249">
    <property type="protein sequence ID" value="CAF3994076.1"/>
    <property type="molecule type" value="Genomic_DNA"/>
</dbReference>
<keyword evidence="1" id="KW-0677">Repeat</keyword>
<proteinExistence type="predicted"/>
<dbReference type="Gene3D" id="1.25.40.10">
    <property type="entry name" value="Tetratricopeptide repeat domain"/>
    <property type="match status" value="2"/>
</dbReference>
<sequence length="262" mass="30464">MAQKALKNQLGYLPESHKSISETYHLLSKIYTQKGDLPNALEYLEKSVDVARISILPKNKFKFEGLELELELLKKTGFNSGRTLSHMQCAPDQPDLQDRCIRQSIEKLELTSTDNILERINSLNTLISVNSRQGNFQMAMKYFEDATLLYTQNRSSDMLLQRKVEESMVSIFFSASRVYYRQNNWTMSLEILKKSLDFALKQEQNSLLPEIYNAMGLSYAHQFDNCMAIHYFELAVNTAKKTLPDDHPNLQRYRYQLQQLKP</sequence>
<dbReference type="PROSITE" id="PS50005">
    <property type="entry name" value="TPR"/>
    <property type="match status" value="1"/>
</dbReference>
<protein>
    <recommendedName>
        <fullName evidence="8">Tetratricopeptide repeat protein</fullName>
    </recommendedName>
</protein>